<evidence type="ECO:0000256" key="1">
    <source>
        <dbReference type="SAM" id="Phobius"/>
    </source>
</evidence>
<accession>A0ABX1LR42</accession>
<feature type="transmembrane region" description="Helical" evidence="1">
    <location>
        <begin position="75"/>
        <end position="91"/>
    </location>
</feature>
<reference evidence="2 3" key="1">
    <citation type="submission" date="2020-03" db="EMBL/GenBank/DDBJ databases">
        <title>Draft Genome Sequence of 2-Methylisoborneol Producing Pseudanabaena yagii Strain GIHE-NHR1 Isolated from North Han River in South Korea.</title>
        <authorList>
            <person name="Jeong J."/>
        </authorList>
    </citation>
    <scope>NUCLEOTIDE SEQUENCE [LARGE SCALE GENOMIC DNA]</scope>
    <source>
        <strain evidence="2 3">GIHE-NHR1</strain>
    </source>
</reference>
<feature type="transmembrane region" description="Helical" evidence="1">
    <location>
        <begin position="38"/>
        <end position="63"/>
    </location>
</feature>
<keyword evidence="1" id="KW-0472">Membrane</keyword>
<evidence type="ECO:0000313" key="3">
    <source>
        <dbReference type="Proteomes" id="UP000738376"/>
    </source>
</evidence>
<comment type="caution">
    <text evidence="2">The sequence shown here is derived from an EMBL/GenBank/DDBJ whole genome shotgun (WGS) entry which is preliminary data.</text>
</comment>
<keyword evidence="3" id="KW-1185">Reference proteome</keyword>
<dbReference type="EMBL" id="JAAVJL010000001">
    <property type="protein sequence ID" value="NMF57811.1"/>
    <property type="molecule type" value="Genomic_DNA"/>
</dbReference>
<name>A0ABX1LR42_9CYAN</name>
<protein>
    <submittedName>
        <fullName evidence="2">Uncharacterized protein</fullName>
    </submittedName>
</protein>
<sequence length="104" mass="11732">MRKQIFFAIKWTSTLLIASVIGLELWKIYGGVIEPQMSILIPISLFGRFALTIHCIEAVIAYIYAPASQKPPIQYGIYTFFAGTIALVELFDQRKADNSNYLAK</sequence>
<keyword evidence="1" id="KW-1133">Transmembrane helix</keyword>
<gene>
    <name evidence="2" type="ORF">HC246_07210</name>
</gene>
<keyword evidence="1" id="KW-0812">Transmembrane</keyword>
<dbReference type="RefSeq" id="WP_169362796.1">
    <property type="nucleotide sequence ID" value="NZ_JAAVJL010000001.1"/>
</dbReference>
<dbReference type="Proteomes" id="UP000738376">
    <property type="component" value="Unassembled WGS sequence"/>
</dbReference>
<organism evidence="2 3">
    <name type="scientific">Pseudanabaena yagii GIHE-NHR1</name>
    <dbReference type="NCBI Taxonomy" id="2722753"/>
    <lineage>
        <taxon>Bacteria</taxon>
        <taxon>Bacillati</taxon>
        <taxon>Cyanobacteriota</taxon>
        <taxon>Cyanophyceae</taxon>
        <taxon>Pseudanabaenales</taxon>
        <taxon>Pseudanabaenaceae</taxon>
        <taxon>Pseudanabaena</taxon>
        <taxon>Pseudanabaena yagii</taxon>
    </lineage>
</organism>
<evidence type="ECO:0000313" key="2">
    <source>
        <dbReference type="EMBL" id="NMF57811.1"/>
    </source>
</evidence>
<proteinExistence type="predicted"/>